<name>A0A7L5BZX4_9RHOB</name>
<proteinExistence type="predicted"/>
<gene>
    <name evidence="2" type="ORF">G5B40_13515</name>
</gene>
<dbReference type="SUPFAM" id="SSF54637">
    <property type="entry name" value="Thioesterase/thiol ester dehydrase-isomerase"/>
    <property type="match status" value="1"/>
</dbReference>
<dbReference type="PANTHER" id="PTHR42993">
    <property type="entry name" value="MAOC-LIKE DEHYDRATASE DOMAIN-CONTAINING PROTEIN"/>
    <property type="match status" value="1"/>
</dbReference>
<accession>A0A7L5BZX4</accession>
<dbReference type="InterPro" id="IPR039375">
    <property type="entry name" value="NodN-like"/>
</dbReference>
<dbReference type="Gene3D" id="3.10.129.10">
    <property type="entry name" value="Hotdog Thioesterase"/>
    <property type="match status" value="1"/>
</dbReference>
<dbReference type="InterPro" id="IPR002539">
    <property type="entry name" value="MaoC-like_dom"/>
</dbReference>
<organism evidence="2 3">
    <name type="scientific">Pikeienuella piscinae</name>
    <dbReference type="NCBI Taxonomy" id="2748098"/>
    <lineage>
        <taxon>Bacteria</taxon>
        <taxon>Pseudomonadati</taxon>
        <taxon>Pseudomonadota</taxon>
        <taxon>Alphaproteobacteria</taxon>
        <taxon>Rhodobacterales</taxon>
        <taxon>Paracoccaceae</taxon>
        <taxon>Pikeienuella</taxon>
    </lineage>
</organism>
<sequence>MMGFKAKRSLAELRALIGSEIGVSRWIEVNQSMIDGFAEITDDHQFIHVDPVKAAETPFGGTIAHGFLTLSLLSTMVYEAGPSLNGVTMGVNYGFDRVRFLSPVRSGKRVRGRFTLAKLDESVPGEATYRQNVTVEIEGEEKPALIAEWIGRVYLEKA</sequence>
<keyword evidence="3" id="KW-1185">Reference proteome</keyword>
<dbReference type="Proteomes" id="UP000503336">
    <property type="component" value="Chromosome"/>
</dbReference>
<evidence type="ECO:0000259" key="1">
    <source>
        <dbReference type="Pfam" id="PF01575"/>
    </source>
</evidence>
<dbReference type="CDD" id="cd03450">
    <property type="entry name" value="NodN"/>
    <property type="match status" value="1"/>
</dbReference>
<reference evidence="2 3" key="1">
    <citation type="submission" date="2020-02" db="EMBL/GenBank/DDBJ databases">
        <title>complete genome sequence of Rhodobacteraceae bacterium.</title>
        <authorList>
            <person name="Park J."/>
            <person name="Kim Y.-S."/>
            <person name="Kim K.-H."/>
        </authorList>
    </citation>
    <scope>NUCLEOTIDE SEQUENCE [LARGE SCALE GENOMIC DNA]</scope>
    <source>
        <strain evidence="2 3">RR4-56</strain>
    </source>
</reference>
<dbReference type="Pfam" id="PF01575">
    <property type="entry name" value="MaoC_dehydratas"/>
    <property type="match status" value="1"/>
</dbReference>
<feature type="domain" description="MaoC-like" evidence="1">
    <location>
        <begin position="16"/>
        <end position="118"/>
    </location>
</feature>
<evidence type="ECO:0000313" key="2">
    <source>
        <dbReference type="EMBL" id="QIE56388.1"/>
    </source>
</evidence>
<dbReference type="InterPro" id="IPR029069">
    <property type="entry name" value="HotDog_dom_sf"/>
</dbReference>
<evidence type="ECO:0000313" key="3">
    <source>
        <dbReference type="Proteomes" id="UP000503336"/>
    </source>
</evidence>
<dbReference type="AlphaFoldDB" id="A0A7L5BZX4"/>
<dbReference type="KEGG" id="hdh:G5B40_13515"/>
<dbReference type="EMBL" id="CP049056">
    <property type="protein sequence ID" value="QIE56388.1"/>
    <property type="molecule type" value="Genomic_DNA"/>
</dbReference>
<dbReference type="PANTHER" id="PTHR42993:SF1">
    <property type="entry name" value="MAOC-LIKE DEHYDRATASE DOMAIN-CONTAINING PROTEIN"/>
    <property type="match status" value="1"/>
</dbReference>
<protein>
    <submittedName>
        <fullName evidence="2">MaoC family dehydratase</fullName>
    </submittedName>
</protein>